<dbReference type="Proteomes" id="UP000291084">
    <property type="component" value="Chromosome 2"/>
</dbReference>
<proteinExistence type="predicted"/>
<dbReference type="AlphaFoldDB" id="A0A0S3RF89"/>
<evidence type="ECO:0000313" key="3">
    <source>
        <dbReference type="Proteomes" id="UP000291084"/>
    </source>
</evidence>
<keyword evidence="3" id="KW-1185">Reference proteome</keyword>
<dbReference type="PANTHER" id="PTHR46230">
    <property type="match status" value="1"/>
</dbReference>
<dbReference type="GO" id="GO:0016226">
    <property type="term" value="P:iron-sulfur cluster assembly"/>
    <property type="evidence" value="ECO:0007669"/>
    <property type="project" value="TreeGrafter"/>
</dbReference>
<dbReference type="InterPro" id="IPR036065">
    <property type="entry name" value="BolA-like_sf"/>
</dbReference>
<reference evidence="2 3" key="1">
    <citation type="journal article" date="2015" name="Sci. Rep.">
        <title>The power of single molecule real-time sequencing technology in the de novo assembly of a eukaryotic genome.</title>
        <authorList>
            <person name="Sakai H."/>
            <person name="Naito K."/>
            <person name="Ogiso-Tanaka E."/>
            <person name="Takahashi Y."/>
            <person name="Iseki K."/>
            <person name="Muto C."/>
            <person name="Satou K."/>
            <person name="Teruya K."/>
            <person name="Shiroma A."/>
            <person name="Shimoji M."/>
            <person name="Hirano T."/>
            <person name="Itoh T."/>
            <person name="Kaga A."/>
            <person name="Tomooka N."/>
        </authorList>
    </citation>
    <scope>NUCLEOTIDE SEQUENCE [LARGE SCALE GENOMIC DNA]</scope>
    <source>
        <strain evidence="3">cv. Shumari</strain>
    </source>
</reference>
<feature type="compositionally biased region" description="Basic residues" evidence="1">
    <location>
        <begin position="151"/>
        <end position="161"/>
    </location>
</feature>
<accession>A0A0S3RF89</accession>
<evidence type="ECO:0000256" key="1">
    <source>
        <dbReference type="SAM" id="MobiDB-lite"/>
    </source>
</evidence>
<gene>
    <name evidence="2" type="primary">Vigan.02G217700</name>
    <name evidence="2" type="ORF">VIGAN_02217700</name>
</gene>
<protein>
    <submittedName>
        <fullName evidence="2">Uncharacterized protein</fullName>
    </submittedName>
</protein>
<feature type="region of interest" description="Disordered" evidence="1">
    <location>
        <begin position="137"/>
        <end position="161"/>
    </location>
</feature>
<dbReference type="EMBL" id="AP015035">
    <property type="protein sequence ID" value="BAT79314.1"/>
    <property type="molecule type" value="Genomic_DNA"/>
</dbReference>
<dbReference type="Gene3D" id="3.30.300.90">
    <property type="entry name" value="BolA-like"/>
    <property type="match status" value="1"/>
</dbReference>
<sequence length="176" mass="20200">MYNEKHDSPKVNRFDKDISSIGSFSGGEGLPNVFTMVVQVRGYQVAHTNTIREKNTQSHKSGVKESFYLCAIHKLREKHKFWDGRSILMRSLHRLMFGRELLNSLMKGLRRLVIRTKLQSALKATVLEVDDVSHQHAGHAAVRGSSDKETHCRRRASVRPARPLHCRQNAQRNKFV</sequence>
<dbReference type="GO" id="GO:0009507">
    <property type="term" value="C:chloroplast"/>
    <property type="evidence" value="ECO:0007669"/>
    <property type="project" value="TreeGrafter"/>
</dbReference>
<name>A0A0S3RF89_PHAAN</name>
<dbReference type="PANTHER" id="PTHR46230:SF6">
    <property type="entry name" value="PROTEIN BOLA1, CHLOROPLASTIC"/>
    <property type="match status" value="1"/>
</dbReference>
<evidence type="ECO:0000313" key="2">
    <source>
        <dbReference type="EMBL" id="BAT79314.1"/>
    </source>
</evidence>
<organism evidence="2 3">
    <name type="scientific">Vigna angularis var. angularis</name>
    <dbReference type="NCBI Taxonomy" id="157739"/>
    <lineage>
        <taxon>Eukaryota</taxon>
        <taxon>Viridiplantae</taxon>
        <taxon>Streptophyta</taxon>
        <taxon>Embryophyta</taxon>
        <taxon>Tracheophyta</taxon>
        <taxon>Spermatophyta</taxon>
        <taxon>Magnoliopsida</taxon>
        <taxon>eudicotyledons</taxon>
        <taxon>Gunneridae</taxon>
        <taxon>Pentapetalae</taxon>
        <taxon>rosids</taxon>
        <taxon>fabids</taxon>
        <taxon>Fabales</taxon>
        <taxon>Fabaceae</taxon>
        <taxon>Papilionoideae</taxon>
        <taxon>50 kb inversion clade</taxon>
        <taxon>NPAAA clade</taxon>
        <taxon>indigoferoid/millettioid clade</taxon>
        <taxon>Phaseoleae</taxon>
        <taxon>Vigna</taxon>
    </lineage>
</organism>